<dbReference type="Pfam" id="PF00361">
    <property type="entry name" value="Proton_antipo_M"/>
    <property type="match status" value="1"/>
</dbReference>
<evidence type="ECO:0000256" key="5">
    <source>
        <dbReference type="ARBA" id="ARBA00021008"/>
    </source>
</evidence>
<dbReference type="InterPro" id="IPR001750">
    <property type="entry name" value="ND/Mrp_TM"/>
</dbReference>
<evidence type="ECO:0000256" key="15">
    <source>
        <dbReference type="ARBA" id="ARBA00023128"/>
    </source>
</evidence>
<evidence type="ECO:0000259" key="19">
    <source>
        <dbReference type="Pfam" id="PF00361"/>
    </source>
</evidence>
<feature type="transmembrane region" description="Helical" evidence="18">
    <location>
        <begin position="147"/>
        <end position="165"/>
    </location>
</feature>
<dbReference type="GO" id="GO:0006120">
    <property type="term" value="P:mitochondrial electron transport, NADH to ubiquinone"/>
    <property type="evidence" value="ECO:0007669"/>
    <property type="project" value="InterPro"/>
</dbReference>
<sequence length="335" mass="38121">MNHNYKILYINSLILSSLLTISSSSWFSMWVGLEINLLSIIPLMASNENIFRSESGMKYFITQALASGLLMFSVILINLTDSSPFIVSSPTMIFYSALMMKMGMAPFHFWFPEVLEGLNWDNCLILLTWQKIAPSCVLMYFMAPNQMIAAIIATSTIISSLMGMKQTSIRKILAYSSINHMAWLLAAMMVSPALWLMYFLIYSFTNLAIIILIKKLKTHEINQLNSASSSKMLSKTMFMLNLLSLGGLPPFIGFLPKWLTIMDMTLMEILSMTIMMILFTLITLYFYMRLGFSTFFMKSSKKPKFFKFSLPKWIPIINAILILSLVIIPPLCNTS</sequence>
<keyword evidence="6" id="KW-0813">Transport</keyword>
<dbReference type="EMBL" id="MG193409">
    <property type="protein sequence ID" value="AXS65481.1"/>
    <property type="molecule type" value="Genomic_DNA"/>
</dbReference>
<evidence type="ECO:0000256" key="16">
    <source>
        <dbReference type="ARBA" id="ARBA00023136"/>
    </source>
</evidence>
<feature type="transmembrane region" description="Helical" evidence="18">
    <location>
        <begin position="269"/>
        <end position="292"/>
    </location>
</feature>
<accession>A0A346RHD4</accession>
<dbReference type="PANTHER" id="PTHR46552:SF1">
    <property type="entry name" value="NADH-UBIQUINONE OXIDOREDUCTASE CHAIN 2"/>
    <property type="match status" value="1"/>
</dbReference>
<comment type="subcellular location">
    <subcellularLocation>
        <location evidence="2 18">Mitochondrion inner membrane</location>
        <topology evidence="2 18">Multi-pass membrane protein</topology>
    </subcellularLocation>
</comment>
<gene>
    <name evidence="20" type="primary">nad2</name>
</gene>
<feature type="transmembrane region" description="Helical" evidence="18">
    <location>
        <begin position="172"/>
        <end position="190"/>
    </location>
</feature>
<evidence type="ECO:0000256" key="6">
    <source>
        <dbReference type="ARBA" id="ARBA00022448"/>
    </source>
</evidence>
<evidence type="ECO:0000256" key="8">
    <source>
        <dbReference type="ARBA" id="ARBA00022692"/>
    </source>
</evidence>
<comment type="catalytic activity">
    <reaction evidence="17 18">
        <text>a ubiquinone + NADH + 5 H(+)(in) = a ubiquinol + NAD(+) + 4 H(+)(out)</text>
        <dbReference type="Rhea" id="RHEA:29091"/>
        <dbReference type="Rhea" id="RHEA-COMP:9565"/>
        <dbReference type="Rhea" id="RHEA-COMP:9566"/>
        <dbReference type="ChEBI" id="CHEBI:15378"/>
        <dbReference type="ChEBI" id="CHEBI:16389"/>
        <dbReference type="ChEBI" id="CHEBI:17976"/>
        <dbReference type="ChEBI" id="CHEBI:57540"/>
        <dbReference type="ChEBI" id="CHEBI:57945"/>
        <dbReference type="EC" id="7.1.1.2"/>
    </reaction>
</comment>
<evidence type="ECO:0000256" key="11">
    <source>
        <dbReference type="ARBA" id="ARBA00022982"/>
    </source>
</evidence>
<organism evidence="20">
    <name type="scientific">Silvanidae sp. KM-2017</name>
    <dbReference type="NCBI Taxonomy" id="2219447"/>
    <lineage>
        <taxon>Eukaryota</taxon>
        <taxon>Metazoa</taxon>
        <taxon>Ecdysozoa</taxon>
        <taxon>Arthropoda</taxon>
        <taxon>Hexapoda</taxon>
        <taxon>Insecta</taxon>
        <taxon>Pterygota</taxon>
        <taxon>Neoptera</taxon>
        <taxon>Endopterygota</taxon>
        <taxon>Coleoptera</taxon>
        <taxon>Polyphaga</taxon>
        <taxon>Cucujiformia</taxon>
        <taxon>Silvanidae</taxon>
    </lineage>
</organism>
<evidence type="ECO:0000256" key="7">
    <source>
        <dbReference type="ARBA" id="ARBA00022660"/>
    </source>
</evidence>
<feature type="transmembrane region" description="Helical" evidence="18">
    <location>
        <begin position="59"/>
        <end position="80"/>
    </location>
</feature>
<comment type="function">
    <text evidence="1">Core subunit of the mitochondrial membrane respiratory chain NADH dehydrogenase (Complex I) that is believed to belong to the minimal assembly required for catalysis. Complex I functions in the transfer of electrons from NADH to the respiratory chain. The immediate electron acceptor for the enzyme is believed to be ubiquinone.</text>
</comment>
<keyword evidence="15 18" id="KW-0496">Mitochondrion</keyword>
<evidence type="ECO:0000256" key="4">
    <source>
        <dbReference type="ARBA" id="ARBA00012944"/>
    </source>
</evidence>
<feature type="transmembrane region" description="Helical" evidence="18">
    <location>
        <begin position="237"/>
        <end position="257"/>
    </location>
</feature>
<dbReference type="InterPro" id="IPR003917">
    <property type="entry name" value="NADH_UbQ_OxRdtase_chain2"/>
</dbReference>
<name>A0A346RHD4_9CUCU</name>
<feature type="transmembrane region" description="Helical" evidence="18">
    <location>
        <begin position="196"/>
        <end position="216"/>
    </location>
</feature>
<evidence type="ECO:0000256" key="17">
    <source>
        <dbReference type="ARBA" id="ARBA00049551"/>
    </source>
</evidence>
<evidence type="ECO:0000313" key="20">
    <source>
        <dbReference type="EMBL" id="AXS65481.1"/>
    </source>
</evidence>
<keyword evidence="10 18" id="KW-1278">Translocase</keyword>
<comment type="similarity">
    <text evidence="3 18">Belongs to the complex I subunit 2 family.</text>
</comment>
<dbReference type="AlphaFoldDB" id="A0A346RHD4"/>
<dbReference type="PANTHER" id="PTHR46552">
    <property type="entry name" value="NADH-UBIQUINONE OXIDOREDUCTASE CHAIN 2"/>
    <property type="match status" value="1"/>
</dbReference>
<feature type="transmembrane region" description="Helical" evidence="18">
    <location>
        <begin position="313"/>
        <end position="331"/>
    </location>
</feature>
<dbReference type="EC" id="7.1.1.2" evidence="4 18"/>
<comment type="function">
    <text evidence="18">Core subunit of the mitochondrial membrane respiratory chain NADH dehydrogenase (Complex I) which catalyzes electron transfer from NADH through the respiratory chain, using ubiquinone as an electron acceptor. Essential for the catalytic activity and assembly of complex I.</text>
</comment>
<keyword evidence="14 18" id="KW-0830">Ubiquinone</keyword>
<dbReference type="InterPro" id="IPR050175">
    <property type="entry name" value="Complex_I_Subunit_2"/>
</dbReference>
<evidence type="ECO:0000256" key="14">
    <source>
        <dbReference type="ARBA" id="ARBA00023075"/>
    </source>
</evidence>
<proteinExistence type="inferred from homology"/>
<dbReference type="PRINTS" id="PR01436">
    <property type="entry name" value="NADHDHGNASE2"/>
</dbReference>
<dbReference type="GO" id="GO:0005743">
    <property type="term" value="C:mitochondrial inner membrane"/>
    <property type="evidence" value="ECO:0007669"/>
    <property type="project" value="UniProtKB-SubCell"/>
</dbReference>
<reference evidence="20" key="1">
    <citation type="journal article" date="2018" name="J. ISSAAS">
        <title>The contribution of mitochondrial metagenomics to large-scale data mining and phylogenetic analysis of Coleoptera.</title>
        <authorList>
            <person name="Miller K."/>
            <person name="Linard B."/>
            <person name="Motyka M."/>
            <person name="Bocek M."/>
            <person name="Vogler A.P."/>
        </authorList>
    </citation>
    <scope>NUCLEOTIDE SEQUENCE</scope>
</reference>
<evidence type="ECO:0000256" key="12">
    <source>
        <dbReference type="ARBA" id="ARBA00022989"/>
    </source>
</evidence>
<evidence type="ECO:0000256" key="18">
    <source>
        <dbReference type="RuleBase" id="RU003403"/>
    </source>
</evidence>
<evidence type="ECO:0000256" key="1">
    <source>
        <dbReference type="ARBA" id="ARBA00003257"/>
    </source>
</evidence>
<keyword evidence="11 18" id="KW-0249">Electron transport</keyword>
<dbReference type="GO" id="GO:0008137">
    <property type="term" value="F:NADH dehydrogenase (ubiquinone) activity"/>
    <property type="evidence" value="ECO:0007669"/>
    <property type="project" value="UniProtKB-EC"/>
</dbReference>
<evidence type="ECO:0000256" key="10">
    <source>
        <dbReference type="ARBA" id="ARBA00022967"/>
    </source>
</evidence>
<evidence type="ECO:0000256" key="13">
    <source>
        <dbReference type="ARBA" id="ARBA00023027"/>
    </source>
</evidence>
<evidence type="ECO:0000256" key="3">
    <source>
        <dbReference type="ARBA" id="ARBA00007012"/>
    </source>
</evidence>
<feature type="domain" description="NADH:quinone oxidoreductase/Mrp antiporter transmembrane" evidence="19">
    <location>
        <begin position="23"/>
        <end position="282"/>
    </location>
</feature>
<keyword evidence="16 18" id="KW-0472">Membrane</keyword>
<keyword evidence="12 18" id="KW-1133">Transmembrane helix</keyword>
<geneLocation type="mitochondrion" evidence="20"/>
<evidence type="ECO:0000256" key="9">
    <source>
        <dbReference type="ARBA" id="ARBA00022792"/>
    </source>
</evidence>
<keyword evidence="9 18" id="KW-0999">Mitochondrion inner membrane</keyword>
<feature type="transmembrane region" description="Helical" evidence="18">
    <location>
        <begin position="7"/>
        <end position="23"/>
    </location>
</feature>
<protein>
    <recommendedName>
        <fullName evidence="5 18">NADH-ubiquinone oxidoreductase chain 2</fullName>
        <ecNumber evidence="4 18">7.1.1.2</ecNumber>
    </recommendedName>
</protein>
<keyword evidence="13 18" id="KW-0520">NAD</keyword>
<feature type="transmembrane region" description="Helical" evidence="18">
    <location>
        <begin position="92"/>
        <end position="111"/>
    </location>
</feature>
<keyword evidence="8 18" id="KW-0812">Transmembrane</keyword>
<evidence type="ECO:0000256" key="2">
    <source>
        <dbReference type="ARBA" id="ARBA00004448"/>
    </source>
</evidence>
<keyword evidence="7 18" id="KW-0679">Respiratory chain</keyword>